<feature type="transmembrane region" description="Helical" evidence="11">
    <location>
        <begin position="1148"/>
        <end position="1178"/>
    </location>
</feature>
<evidence type="ECO:0000256" key="1">
    <source>
        <dbReference type="ARBA" id="ARBA00004141"/>
    </source>
</evidence>
<reference evidence="14 15" key="1">
    <citation type="submission" date="2024-10" db="EMBL/GenBank/DDBJ databases">
        <title>Updated reference genomes for cyclostephanoid diatoms.</title>
        <authorList>
            <person name="Roberts W.R."/>
            <person name="Alverson A.J."/>
        </authorList>
    </citation>
    <scope>NUCLEOTIDE SEQUENCE [LARGE SCALE GENOMIC DNA]</scope>
    <source>
        <strain evidence="14 15">AJA232-27</strain>
    </source>
</reference>
<dbReference type="SUPFAM" id="SSF52540">
    <property type="entry name" value="P-loop containing nucleoside triphosphate hydrolases"/>
    <property type="match status" value="2"/>
</dbReference>
<dbReference type="FunFam" id="3.40.50.300:FF:000205">
    <property type="entry name" value="ABC transporter B family member 4"/>
    <property type="match status" value="1"/>
</dbReference>
<dbReference type="FunFam" id="3.40.50.300:FF:000916">
    <property type="entry name" value="ABC transporter B family member 9"/>
    <property type="match status" value="1"/>
</dbReference>
<comment type="subcellular location">
    <subcellularLocation>
        <location evidence="1">Membrane</location>
        <topology evidence="1">Multi-pass membrane protein</topology>
    </subcellularLocation>
</comment>
<dbReference type="CDD" id="cd03249">
    <property type="entry name" value="ABC_MTABC3_MDL1_MDL2"/>
    <property type="match status" value="2"/>
</dbReference>
<gene>
    <name evidence="14" type="ORF">ACHAWU_005204</name>
</gene>
<keyword evidence="15" id="KW-1185">Reference proteome</keyword>
<dbReference type="InterPro" id="IPR011527">
    <property type="entry name" value="ABC1_TM_dom"/>
</dbReference>
<dbReference type="InterPro" id="IPR003593">
    <property type="entry name" value="AAA+_ATPase"/>
</dbReference>
<keyword evidence="4 11" id="KW-0812">Transmembrane</keyword>
<accession>A0ABD3MBV6</accession>
<dbReference type="InterPro" id="IPR027417">
    <property type="entry name" value="P-loop_NTPase"/>
</dbReference>
<dbReference type="GO" id="GO:0016020">
    <property type="term" value="C:membrane"/>
    <property type="evidence" value="ECO:0007669"/>
    <property type="project" value="UniProtKB-SubCell"/>
</dbReference>
<feature type="compositionally biased region" description="Low complexity" evidence="10">
    <location>
        <begin position="147"/>
        <end position="156"/>
    </location>
</feature>
<comment type="similarity">
    <text evidence="2">Belongs to the ABC transporter superfamily. ABCB family. Multidrug resistance exporter (TC 3.A.1.201) subfamily.</text>
</comment>
<feature type="transmembrane region" description="Helical" evidence="11">
    <location>
        <begin position="193"/>
        <end position="216"/>
    </location>
</feature>
<keyword evidence="5" id="KW-0547">Nucleotide-binding</keyword>
<keyword evidence="9" id="KW-0175">Coiled coil</keyword>
<evidence type="ECO:0000256" key="7">
    <source>
        <dbReference type="ARBA" id="ARBA00022989"/>
    </source>
</evidence>
<organism evidence="14 15">
    <name type="scientific">Discostella pseudostelligera</name>
    <dbReference type="NCBI Taxonomy" id="259834"/>
    <lineage>
        <taxon>Eukaryota</taxon>
        <taxon>Sar</taxon>
        <taxon>Stramenopiles</taxon>
        <taxon>Ochrophyta</taxon>
        <taxon>Bacillariophyta</taxon>
        <taxon>Coscinodiscophyceae</taxon>
        <taxon>Thalassiosirophycidae</taxon>
        <taxon>Stephanodiscales</taxon>
        <taxon>Stephanodiscaceae</taxon>
        <taxon>Discostella</taxon>
    </lineage>
</organism>
<dbReference type="InterPro" id="IPR017871">
    <property type="entry name" value="ABC_transporter-like_CS"/>
</dbReference>
<evidence type="ECO:0000256" key="11">
    <source>
        <dbReference type="SAM" id="Phobius"/>
    </source>
</evidence>
<evidence type="ECO:0000256" key="2">
    <source>
        <dbReference type="ARBA" id="ARBA00007577"/>
    </source>
</evidence>
<dbReference type="GO" id="GO:0005524">
    <property type="term" value="F:ATP binding"/>
    <property type="evidence" value="ECO:0007669"/>
    <property type="project" value="UniProtKB-KW"/>
</dbReference>
<dbReference type="Pfam" id="PF00664">
    <property type="entry name" value="ABC_membrane"/>
    <property type="match status" value="2"/>
</dbReference>
<keyword evidence="6" id="KW-0067">ATP-binding</keyword>
<feature type="region of interest" description="Disordered" evidence="10">
    <location>
        <begin position="135"/>
        <end position="174"/>
    </location>
</feature>
<evidence type="ECO:0000256" key="10">
    <source>
        <dbReference type="SAM" id="MobiDB-lite"/>
    </source>
</evidence>
<feature type="compositionally biased region" description="Low complexity" evidence="10">
    <location>
        <begin position="8"/>
        <end position="29"/>
    </location>
</feature>
<feature type="domain" description="ABC transporter" evidence="12">
    <location>
        <begin position="853"/>
        <end position="1091"/>
    </location>
</feature>
<dbReference type="InterPro" id="IPR039421">
    <property type="entry name" value="Type_1_exporter"/>
</dbReference>
<dbReference type="InterPro" id="IPR036640">
    <property type="entry name" value="ABC1_TM_sf"/>
</dbReference>
<evidence type="ECO:0000259" key="13">
    <source>
        <dbReference type="PROSITE" id="PS50929"/>
    </source>
</evidence>
<dbReference type="InterPro" id="IPR003439">
    <property type="entry name" value="ABC_transporter-like_ATP-bd"/>
</dbReference>
<feature type="transmembrane region" description="Helical" evidence="11">
    <location>
        <begin position="1215"/>
        <end position="1236"/>
    </location>
</feature>
<evidence type="ECO:0000256" key="9">
    <source>
        <dbReference type="SAM" id="Coils"/>
    </source>
</evidence>
<dbReference type="Proteomes" id="UP001530293">
    <property type="component" value="Unassembled WGS sequence"/>
</dbReference>
<comment type="caution">
    <text evidence="14">The sequence shown here is derived from an EMBL/GenBank/DDBJ whole genome shotgun (WGS) entry which is preliminary data.</text>
</comment>
<keyword evidence="3" id="KW-0813">Transport</keyword>
<dbReference type="SMART" id="SM00382">
    <property type="entry name" value="AAA"/>
    <property type="match status" value="2"/>
</dbReference>
<dbReference type="PROSITE" id="PS50929">
    <property type="entry name" value="ABC_TM1F"/>
    <property type="match status" value="2"/>
</dbReference>
<feature type="transmembrane region" description="Helical" evidence="11">
    <location>
        <begin position="337"/>
        <end position="357"/>
    </location>
</feature>
<dbReference type="PANTHER" id="PTHR43394:SF1">
    <property type="entry name" value="ATP-BINDING CASSETTE SUB-FAMILY B MEMBER 10, MITOCHONDRIAL"/>
    <property type="match status" value="1"/>
</dbReference>
<evidence type="ECO:0000259" key="12">
    <source>
        <dbReference type="PROSITE" id="PS50893"/>
    </source>
</evidence>
<dbReference type="Gene3D" id="3.40.50.300">
    <property type="entry name" value="P-loop containing nucleotide triphosphate hydrolases"/>
    <property type="match status" value="2"/>
</dbReference>
<keyword evidence="7 11" id="KW-1133">Transmembrane helix</keyword>
<dbReference type="CDD" id="cd18578">
    <property type="entry name" value="ABC_6TM_Pgp_ABCB1_D2_like"/>
    <property type="match status" value="1"/>
</dbReference>
<feature type="coiled-coil region" evidence="9">
    <location>
        <begin position="98"/>
        <end position="125"/>
    </location>
</feature>
<sequence length="1490" mass="161645">MTVDVEAGGQTTQQQQQGGGSNNSDADGGFSAFMAFIESPSTDGVPTNPHKTIMEGGAKLVEHFWIGDIVDDSKSLLQEEKKDCDDANKVKEVDKKKKNEGDDSMAELEKSMANSKNEMEIMATLEAAMAASATQSALDKAARDAPNNNNNNNKAPSKVDKKSKKKKQKNASDIPPATMSQVFSFLPTPREKALLILGCLFGVLNGLVFPALAYIFSNSFSDLGQASEGLDSTRRIAFIFVGVGFYAFAMAALQNFLFLIVSHRAADNFKKQWFAALLRQDASFHDVHSVSGMATALSSASNKMKRGLGRKFGEGIQFGTTFVGGIAYAFWSSWRVALVILALLPVVSVVAFLLMQLNQNQTSNAQKAYTSAGSTAYGAVSSIRTVLSLNAVPEMIRQYSAATLEAYRNGVQPLVWIGLVNGGMLGSFILLYLILTLYGSYLMYTDVAENFCDPSGVIDVMEMCRDSGPAVFGAMLGVAFAAQGMSQLANSIEAFSSARAACAQAMLAIDRKLGTEETTVTIKVGTQKDEEDGSEKALEETYTLPKYLIDASSHHGLKPKKTEGEVVFENVKFAYPTRPNNLIFNGLNLTIESGKTVALVGPSGGGKSTTVGLIERFYDPLSGRITLDGVDMKDLNVNYLRSQIGYVGQEPALFATSIENNIRYGKPDATRKEIEEAAKKANAHDFIVGFPDGYATQVGDKGSQLSGGQKQRIAIARVLVGNPKLLLLDEATSALDSESELVVQDALDKLLASEKRTTVIIAHRLTTIRNADVIVVIAGGQVVETGTHDSLMQRVNGHYRELVQKQETSLESGVGTEGIYPTTGTGSEPDLAAIPTGSTPDLTALALSDHPQLRFNNVRFAYPTRPNKPILDKFKLSVRKGETLALVGPSGGGKSTTIGLIERFYDPDEGSIEFEGFDLKQLNLQWYRDQIGIVSQEPTLFSGTIAKNIAYGAPDATREEIEAAAIASNAHDFISSFPKGYDTDVGEGGAQLSGGQKQRIAIARAIVKNPKVLLLDEATSALDSESERVVQAALDKLMESRARTTIVIAHRLSTIRKADRIAFIAGGKLREIGSHDELMAKPDGRYRRLVESQRRVSTVTADEIKKDTHLVQDEGEILDFEKEEEALALKAFNKADARKIAMPELNNYLIGGVGCAIAGGIFPAWGIVFAKLIGLLFYPAMPCDETQGMTYGFPTCQDYYNSVKDEMQELSFEVATYWAIVIAACFIGNLLAFWGLGHATENINKRVRDRTFAALLRQEVAFFDKRSVGSITSQLQDDVSMLHAFSSEPIRTLIINLASVATGLTISMIYMWPFALLSLAVIPFMGFATAIEMKRFLGTDENEAAEDGNDSPGGIIVETLLNIRTVSALTLEEQRMKDYEKALAKAEGDLLPESVISGALSGLSIGIQQWVNALQFWWGGWLLYNYSETFSFNDFLISMFSLLFSLFALGAAAQGVSDKKKAEAAAGRLFYIMNRQSAIDPLSTSGKKLD</sequence>
<evidence type="ECO:0000256" key="5">
    <source>
        <dbReference type="ARBA" id="ARBA00022741"/>
    </source>
</evidence>
<feature type="domain" description="ABC transmembrane type-1" evidence="13">
    <location>
        <begin position="1149"/>
        <end position="1461"/>
    </location>
</feature>
<proteinExistence type="inferred from homology"/>
<feature type="domain" description="ABC transporter" evidence="12">
    <location>
        <begin position="566"/>
        <end position="804"/>
    </location>
</feature>
<dbReference type="PROSITE" id="PS50893">
    <property type="entry name" value="ABC_TRANSPORTER_2"/>
    <property type="match status" value="2"/>
</dbReference>
<feature type="transmembrane region" description="Helical" evidence="11">
    <location>
        <begin position="236"/>
        <end position="261"/>
    </location>
</feature>
<feature type="transmembrane region" description="Helical" evidence="11">
    <location>
        <begin position="1435"/>
        <end position="1453"/>
    </location>
</feature>
<dbReference type="PANTHER" id="PTHR43394">
    <property type="entry name" value="ATP-DEPENDENT PERMEASE MDL1, MITOCHONDRIAL"/>
    <property type="match status" value="1"/>
</dbReference>
<evidence type="ECO:0000256" key="3">
    <source>
        <dbReference type="ARBA" id="ARBA00022448"/>
    </source>
</evidence>
<evidence type="ECO:0000256" key="8">
    <source>
        <dbReference type="ARBA" id="ARBA00023136"/>
    </source>
</evidence>
<keyword evidence="8 11" id="KW-0472">Membrane</keyword>
<dbReference type="CDD" id="cd18577">
    <property type="entry name" value="ABC_6TM_Pgp_ABCB1_D1_like"/>
    <property type="match status" value="1"/>
</dbReference>
<evidence type="ECO:0000313" key="14">
    <source>
        <dbReference type="EMBL" id="KAL3761067.1"/>
    </source>
</evidence>
<dbReference type="SUPFAM" id="SSF90123">
    <property type="entry name" value="ABC transporter transmembrane region"/>
    <property type="match status" value="2"/>
</dbReference>
<evidence type="ECO:0000256" key="4">
    <source>
        <dbReference type="ARBA" id="ARBA00022692"/>
    </source>
</evidence>
<name>A0ABD3MBV6_9STRA</name>
<dbReference type="Pfam" id="PF00005">
    <property type="entry name" value="ABC_tran"/>
    <property type="match status" value="2"/>
</dbReference>
<feature type="region of interest" description="Disordered" evidence="10">
    <location>
        <begin position="1"/>
        <end position="32"/>
    </location>
</feature>
<feature type="transmembrane region" description="Helical" evidence="11">
    <location>
        <begin position="312"/>
        <end position="331"/>
    </location>
</feature>
<dbReference type="Gene3D" id="1.20.1560.10">
    <property type="entry name" value="ABC transporter type 1, transmembrane domain"/>
    <property type="match status" value="2"/>
</dbReference>
<evidence type="ECO:0000313" key="15">
    <source>
        <dbReference type="Proteomes" id="UP001530293"/>
    </source>
</evidence>
<feature type="transmembrane region" description="Helical" evidence="11">
    <location>
        <begin position="1309"/>
        <end position="1331"/>
    </location>
</feature>
<protein>
    <submittedName>
        <fullName evidence="14">Uncharacterized protein</fullName>
    </submittedName>
</protein>
<evidence type="ECO:0000256" key="6">
    <source>
        <dbReference type="ARBA" id="ARBA00022840"/>
    </source>
</evidence>
<feature type="domain" description="ABC transmembrane type-1" evidence="13">
    <location>
        <begin position="196"/>
        <end position="497"/>
    </location>
</feature>
<feature type="transmembrane region" description="Helical" evidence="11">
    <location>
        <begin position="414"/>
        <end position="435"/>
    </location>
</feature>
<dbReference type="PROSITE" id="PS00211">
    <property type="entry name" value="ABC_TRANSPORTER_1"/>
    <property type="match status" value="2"/>
</dbReference>
<feature type="transmembrane region" description="Helical" evidence="11">
    <location>
        <begin position="470"/>
        <end position="489"/>
    </location>
</feature>
<dbReference type="EMBL" id="JALLBG020000161">
    <property type="protein sequence ID" value="KAL3761067.1"/>
    <property type="molecule type" value="Genomic_DNA"/>
</dbReference>